<evidence type="ECO:0000313" key="2">
    <source>
        <dbReference type="Proteomes" id="UP001056035"/>
    </source>
</evidence>
<evidence type="ECO:0008006" key="3">
    <source>
        <dbReference type="Google" id="ProtNLM"/>
    </source>
</evidence>
<organism evidence="1 2">
    <name type="scientific">Paraconexibacter antarcticus</name>
    <dbReference type="NCBI Taxonomy" id="2949664"/>
    <lineage>
        <taxon>Bacteria</taxon>
        <taxon>Bacillati</taxon>
        <taxon>Actinomycetota</taxon>
        <taxon>Thermoleophilia</taxon>
        <taxon>Solirubrobacterales</taxon>
        <taxon>Paraconexibacteraceae</taxon>
        <taxon>Paraconexibacter</taxon>
    </lineage>
</organism>
<reference evidence="1 2" key="1">
    <citation type="submission" date="2022-06" db="EMBL/GenBank/DDBJ databases">
        <title>Paraconexibacter antarcticus.</title>
        <authorList>
            <person name="Kim C.S."/>
        </authorList>
    </citation>
    <scope>NUCLEOTIDE SEQUENCE [LARGE SCALE GENOMIC DNA]</scope>
    <source>
        <strain evidence="1 2">02-257</strain>
    </source>
</reference>
<accession>A0ABY5DXG5</accession>
<evidence type="ECO:0000313" key="1">
    <source>
        <dbReference type="EMBL" id="UTI65367.1"/>
    </source>
</evidence>
<sequence>MPESNQPTRVLVVAEHPAPTPLLREAMRERAQRGPVRFLLLVPNPAAVEWHLDPSRRDRVRTAREELDGLLRPLVAEVGAPIEGTVSVRHYVMDAVEEVRRTYPFDEIIVETRPHPIGDRLHLDVVHQLRHLGVPVTPVFVETRAAQPA</sequence>
<dbReference type="SUPFAM" id="SSF52402">
    <property type="entry name" value="Adenine nucleotide alpha hydrolases-like"/>
    <property type="match status" value="1"/>
</dbReference>
<keyword evidence="2" id="KW-1185">Reference proteome</keyword>
<proteinExistence type="predicted"/>
<dbReference type="Proteomes" id="UP001056035">
    <property type="component" value="Chromosome"/>
</dbReference>
<dbReference type="InterPro" id="IPR014729">
    <property type="entry name" value="Rossmann-like_a/b/a_fold"/>
</dbReference>
<dbReference type="RefSeq" id="WP_254572048.1">
    <property type="nucleotide sequence ID" value="NZ_CP098502.1"/>
</dbReference>
<dbReference type="Gene3D" id="3.40.50.620">
    <property type="entry name" value="HUPs"/>
    <property type="match status" value="1"/>
</dbReference>
<name>A0ABY5DXG5_9ACTN</name>
<gene>
    <name evidence="1" type="ORF">NBH00_03935</name>
</gene>
<protein>
    <recommendedName>
        <fullName evidence="3">Universal stress protein</fullName>
    </recommendedName>
</protein>
<dbReference type="EMBL" id="CP098502">
    <property type="protein sequence ID" value="UTI65367.1"/>
    <property type="molecule type" value="Genomic_DNA"/>
</dbReference>